<organism evidence="5 6">
    <name type="scientific">Phaseolus coccineus</name>
    <name type="common">Scarlet runner bean</name>
    <name type="synonym">Phaseolus multiflorus</name>
    <dbReference type="NCBI Taxonomy" id="3886"/>
    <lineage>
        <taxon>Eukaryota</taxon>
        <taxon>Viridiplantae</taxon>
        <taxon>Streptophyta</taxon>
        <taxon>Embryophyta</taxon>
        <taxon>Tracheophyta</taxon>
        <taxon>Spermatophyta</taxon>
        <taxon>Magnoliopsida</taxon>
        <taxon>eudicotyledons</taxon>
        <taxon>Gunneridae</taxon>
        <taxon>Pentapetalae</taxon>
        <taxon>rosids</taxon>
        <taxon>fabids</taxon>
        <taxon>Fabales</taxon>
        <taxon>Fabaceae</taxon>
        <taxon>Papilionoideae</taxon>
        <taxon>50 kb inversion clade</taxon>
        <taxon>NPAAA clade</taxon>
        <taxon>indigoferoid/millettioid clade</taxon>
        <taxon>Phaseoleae</taxon>
        <taxon>Phaseolus</taxon>
    </lineage>
</organism>
<evidence type="ECO:0000256" key="2">
    <source>
        <dbReference type="ARBA" id="ARBA00022980"/>
    </source>
</evidence>
<dbReference type="EMBL" id="JAYMYR010000001">
    <property type="protein sequence ID" value="KAK7382411.1"/>
    <property type="molecule type" value="Genomic_DNA"/>
</dbReference>
<keyword evidence="6" id="KW-1185">Reference proteome</keyword>
<evidence type="ECO:0000256" key="3">
    <source>
        <dbReference type="ARBA" id="ARBA00023274"/>
    </source>
</evidence>
<comment type="caution">
    <text evidence="5">The sequence shown here is derived from an EMBL/GenBank/DDBJ whole genome shotgun (WGS) entry which is preliminary data.</text>
</comment>
<dbReference type="GO" id="GO:0032544">
    <property type="term" value="P:plastid translation"/>
    <property type="evidence" value="ECO:0007669"/>
    <property type="project" value="TreeGrafter"/>
</dbReference>
<dbReference type="Pfam" id="PF17067">
    <property type="entry name" value="RPS31"/>
    <property type="match status" value="1"/>
</dbReference>
<evidence type="ECO:0000313" key="6">
    <source>
        <dbReference type="Proteomes" id="UP001374584"/>
    </source>
</evidence>
<dbReference type="PANTHER" id="PTHR34550:SF2">
    <property type="entry name" value="SMALL RIBOSOMAL SUBUNIT PROTEIN BTHXC"/>
    <property type="match status" value="1"/>
</dbReference>
<dbReference type="NCBIfam" id="TIGR04560">
    <property type="entry name" value="ribo_THX"/>
    <property type="match status" value="1"/>
</dbReference>
<sequence length="166" mass="18175">MPLAPWRCPHASGALAMSAYLAPWRFTSDHFQLLFQTLSLQLSSAMASLLLASPPPLSTQFHTSMSHLSFSHSQTLFSPLSTPFPSLSASATSHLSLTPSVYCGRGDRKTAKGKRFAHSFGNARPKDKKKGRGPPRIYAPPSPSKKDRFEDNEVVKIEIDESLFSG</sequence>
<dbReference type="GO" id="GO:0005840">
    <property type="term" value="C:ribosome"/>
    <property type="evidence" value="ECO:0007669"/>
    <property type="project" value="UniProtKB-KW"/>
</dbReference>
<dbReference type="Proteomes" id="UP001374584">
    <property type="component" value="Unassembled WGS sequence"/>
</dbReference>
<evidence type="ECO:0000256" key="1">
    <source>
        <dbReference type="ARBA" id="ARBA00010834"/>
    </source>
</evidence>
<protein>
    <recommendedName>
        <fullName evidence="7">30S ribosomal protein</fullName>
    </recommendedName>
</protein>
<dbReference type="InterPro" id="IPR044695">
    <property type="entry name" value="Ribosomal_bTHXc/bTHXc_plant"/>
</dbReference>
<evidence type="ECO:0000256" key="4">
    <source>
        <dbReference type="SAM" id="MobiDB-lite"/>
    </source>
</evidence>
<dbReference type="GO" id="GO:0009536">
    <property type="term" value="C:plastid"/>
    <property type="evidence" value="ECO:0007669"/>
    <property type="project" value="TreeGrafter"/>
</dbReference>
<feature type="region of interest" description="Disordered" evidence="4">
    <location>
        <begin position="112"/>
        <end position="152"/>
    </location>
</feature>
<evidence type="ECO:0000313" key="5">
    <source>
        <dbReference type="EMBL" id="KAK7382411.1"/>
    </source>
</evidence>
<comment type="similarity">
    <text evidence="1">Belongs to the bacterial ribosomal protein bTHX family.</text>
</comment>
<name>A0AAN9WYH3_PHACN</name>
<keyword evidence="2" id="KW-0689">Ribosomal protein</keyword>
<proteinExistence type="inferred from homology"/>
<reference evidence="5 6" key="1">
    <citation type="submission" date="2024-01" db="EMBL/GenBank/DDBJ databases">
        <title>The genomes of 5 underutilized Papilionoideae crops provide insights into root nodulation and disease resistanc.</title>
        <authorList>
            <person name="Jiang F."/>
        </authorList>
    </citation>
    <scope>NUCLEOTIDE SEQUENCE [LARGE SCALE GENOMIC DNA]</scope>
    <source>
        <strain evidence="5">JINMINGXINNONG_FW02</strain>
        <tissue evidence="5">Leaves</tissue>
    </source>
</reference>
<dbReference type="PANTHER" id="PTHR34550">
    <property type="entry name" value="30S RIBOSOMAL PROTEIN S31, CHLOROPLASTIC"/>
    <property type="match status" value="1"/>
</dbReference>
<accession>A0AAN9WYH3</accession>
<gene>
    <name evidence="5" type="ORF">VNO80_01262</name>
</gene>
<dbReference type="GO" id="GO:1990904">
    <property type="term" value="C:ribonucleoprotein complex"/>
    <property type="evidence" value="ECO:0007669"/>
    <property type="project" value="UniProtKB-KW"/>
</dbReference>
<dbReference type="InterPro" id="IPR030826">
    <property type="entry name" value="Ribosomal_bTHX/bTHXc/bTHXm"/>
</dbReference>
<dbReference type="AlphaFoldDB" id="A0AAN9WYH3"/>
<evidence type="ECO:0008006" key="7">
    <source>
        <dbReference type="Google" id="ProtNLM"/>
    </source>
</evidence>
<keyword evidence="3" id="KW-0687">Ribonucleoprotein</keyword>